<organism evidence="1 2">
    <name type="scientific">Candidatus Curtissbacteria bacterium RIFCSPHIGHO2_02_FULL_42_15</name>
    <dbReference type="NCBI Taxonomy" id="1797716"/>
    <lineage>
        <taxon>Bacteria</taxon>
        <taxon>Candidatus Curtissiibacteriota</taxon>
    </lineage>
</organism>
<dbReference type="EMBL" id="MFBF01000056">
    <property type="protein sequence ID" value="OGD90032.1"/>
    <property type="molecule type" value="Genomic_DNA"/>
</dbReference>
<reference evidence="1 2" key="1">
    <citation type="journal article" date="2016" name="Nat. Commun.">
        <title>Thousands of microbial genomes shed light on interconnected biogeochemical processes in an aquifer system.</title>
        <authorList>
            <person name="Anantharaman K."/>
            <person name="Brown C.T."/>
            <person name="Hug L.A."/>
            <person name="Sharon I."/>
            <person name="Castelle C.J."/>
            <person name="Probst A.J."/>
            <person name="Thomas B.C."/>
            <person name="Singh A."/>
            <person name="Wilkins M.J."/>
            <person name="Karaoz U."/>
            <person name="Brodie E.L."/>
            <person name="Williams K.H."/>
            <person name="Hubbard S.S."/>
            <person name="Banfield J.F."/>
        </authorList>
    </citation>
    <scope>NUCLEOTIDE SEQUENCE [LARGE SCALE GENOMIC DNA]</scope>
</reference>
<evidence type="ECO:0000313" key="1">
    <source>
        <dbReference type="EMBL" id="OGD90032.1"/>
    </source>
</evidence>
<name>A0A1F5GDS6_9BACT</name>
<sequence length="64" mass="7523">MHDDFKKYIRLQNTASSCKHKVQCRGLLALGSLWDLKFFWQTKKDDNRFGAICKFTGKKPLFPD</sequence>
<comment type="caution">
    <text evidence="1">The sequence shown here is derived from an EMBL/GenBank/DDBJ whole genome shotgun (WGS) entry which is preliminary data.</text>
</comment>
<gene>
    <name evidence="1" type="ORF">A3D07_02455</name>
</gene>
<accession>A0A1F5GDS6</accession>
<evidence type="ECO:0000313" key="2">
    <source>
        <dbReference type="Proteomes" id="UP000177124"/>
    </source>
</evidence>
<protein>
    <submittedName>
        <fullName evidence="1">Uncharacterized protein</fullName>
    </submittedName>
</protein>
<dbReference type="AlphaFoldDB" id="A0A1F5GDS6"/>
<proteinExistence type="predicted"/>
<dbReference type="Proteomes" id="UP000177124">
    <property type="component" value="Unassembled WGS sequence"/>
</dbReference>